<dbReference type="PROSITE" id="PS51257">
    <property type="entry name" value="PROKAR_LIPOPROTEIN"/>
    <property type="match status" value="1"/>
</dbReference>
<dbReference type="SUPFAM" id="SSF161098">
    <property type="entry name" value="MetI-like"/>
    <property type="match status" value="1"/>
</dbReference>
<feature type="transmembrane region" description="Helical" evidence="7">
    <location>
        <begin position="143"/>
        <end position="163"/>
    </location>
</feature>
<evidence type="ECO:0000256" key="3">
    <source>
        <dbReference type="ARBA" id="ARBA00022475"/>
    </source>
</evidence>
<protein>
    <submittedName>
        <fullName evidence="9">Carbohydrate ABC transporter permease</fullName>
    </submittedName>
</protein>
<comment type="subcellular location">
    <subcellularLocation>
        <location evidence="1 7">Cell membrane</location>
        <topology evidence="1 7">Multi-pass membrane protein</topology>
    </subcellularLocation>
</comment>
<dbReference type="InterPro" id="IPR000515">
    <property type="entry name" value="MetI-like"/>
</dbReference>
<comment type="similarity">
    <text evidence="7">Belongs to the binding-protein-dependent transport system permease family.</text>
</comment>
<dbReference type="PROSITE" id="PS50928">
    <property type="entry name" value="ABC_TM1"/>
    <property type="match status" value="1"/>
</dbReference>
<keyword evidence="5 7" id="KW-1133">Transmembrane helix</keyword>
<accession>A0A841U076</accession>
<evidence type="ECO:0000313" key="9">
    <source>
        <dbReference type="EMBL" id="MBB6691324.1"/>
    </source>
</evidence>
<dbReference type="CDD" id="cd06261">
    <property type="entry name" value="TM_PBP2"/>
    <property type="match status" value="1"/>
</dbReference>
<name>A0A841U076_9BACL</name>
<comment type="caution">
    <text evidence="9">The sequence shown here is derived from an EMBL/GenBank/DDBJ whole genome shotgun (WGS) entry which is preliminary data.</text>
</comment>
<dbReference type="AlphaFoldDB" id="A0A841U076"/>
<dbReference type="Gene3D" id="1.10.3720.10">
    <property type="entry name" value="MetI-like"/>
    <property type="match status" value="1"/>
</dbReference>
<reference evidence="9 10" key="1">
    <citation type="submission" date="2020-08" db="EMBL/GenBank/DDBJ databases">
        <title>Cohnella phylogeny.</title>
        <authorList>
            <person name="Dunlap C."/>
        </authorList>
    </citation>
    <scope>NUCLEOTIDE SEQUENCE [LARGE SCALE GENOMIC DNA]</scope>
    <source>
        <strain evidence="9 10">DSM 25239</strain>
    </source>
</reference>
<keyword evidence="6 7" id="KW-0472">Membrane</keyword>
<dbReference type="RefSeq" id="WP_185135322.1">
    <property type="nucleotide sequence ID" value="NZ_JACJVR010000027.1"/>
</dbReference>
<feature type="transmembrane region" description="Helical" evidence="7">
    <location>
        <begin position="80"/>
        <end position="101"/>
    </location>
</feature>
<dbReference type="GO" id="GO:0005886">
    <property type="term" value="C:plasma membrane"/>
    <property type="evidence" value="ECO:0007669"/>
    <property type="project" value="UniProtKB-SubCell"/>
</dbReference>
<evidence type="ECO:0000256" key="5">
    <source>
        <dbReference type="ARBA" id="ARBA00022989"/>
    </source>
</evidence>
<evidence type="ECO:0000256" key="2">
    <source>
        <dbReference type="ARBA" id="ARBA00022448"/>
    </source>
</evidence>
<dbReference type="Proteomes" id="UP000553776">
    <property type="component" value="Unassembled WGS sequence"/>
</dbReference>
<dbReference type="PANTHER" id="PTHR43744">
    <property type="entry name" value="ABC TRANSPORTER PERMEASE PROTEIN MG189-RELATED-RELATED"/>
    <property type="match status" value="1"/>
</dbReference>
<keyword evidence="4 7" id="KW-0812">Transmembrane</keyword>
<dbReference type="EMBL" id="JACJVR010000027">
    <property type="protein sequence ID" value="MBB6691324.1"/>
    <property type="molecule type" value="Genomic_DNA"/>
</dbReference>
<keyword evidence="3" id="KW-1003">Cell membrane</keyword>
<feature type="transmembrane region" description="Helical" evidence="7">
    <location>
        <begin position="265"/>
        <end position="284"/>
    </location>
</feature>
<evidence type="ECO:0000313" key="10">
    <source>
        <dbReference type="Proteomes" id="UP000553776"/>
    </source>
</evidence>
<evidence type="ECO:0000256" key="6">
    <source>
        <dbReference type="ARBA" id="ARBA00023136"/>
    </source>
</evidence>
<proteinExistence type="inferred from homology"/>
<keyword evidence="2 7" id="KW-0813">Transport</keyword>
<evidence type="ECO:0000256" key="1">
    <source>
        <dbReference type="ARBA" id="ARBA00004651"/>
    </source>
</evidence>
<evidence type="ECO:0000259" key="8">
    <source>
        <dbReference type="PROSITE" id="PS50928"/>
    </source>
</evidence>
<dbReference type="PANTHER" id="PTHR43744:SF9">
    <property type="entry name" value="POLYGALACTURONAN_RHAMNOGALACTURONAN TRANSPORT SYSTEM PERMEASE PROTEIN YTCP"/>
    <property type="match status" value="1"/>
</dbReference>
<evidence type="ECO:0000256" key="4">
    <source>
        <dbReference type="ARBA" id="ARBA00022692"/>
    </source>
</evidence>
<feature type="transmembrane region" description="Helical" evidence="7">
    <location>
        <begin position="184"/>
        <end position="209"/>
    </location>
</feature>
<dbReference type="InterPro" id="IPR035906">
    <property type="entry name" value="MetI-like_sf"/>
</dbReference>
<dbReference type="GO" id="GO:0055085">
    <property type="term" value="P:transmembrane transport"/>
    <property type="evidence" value="ECO:0007669"/>
    <property type="project" value="InterPro"/>
</dbReference>
<keyword evidence="10" id="KW-1185">Reference proteome</keyword>
<dbReference type="Pfam" id="PF00528">
    <property type="entry name" value="BPD_transp_1"/>
    <property type="match status" value="1"/>
</dbReference>
<evidence type="ECO:0000256" key="7">
    <source>
        <dbReference type="RuleBase" id="RU363032"/>
    </source>
</evidence>
<gene>
    <name evidence="9" type="ORF">H7B90_07950</name>
</gene>
<feature type="transmembrane region" description="Helical" evidence="7">
    <location>
        <begin position="113"/>
        <end position="131"/>
    </location>
</feature>
<feature type="transmembrane region" description="Helical" evidence="7">
    <location>
        <begin position="12"/>
        <end position="36"/>
    </location>
</feature>
<sequence>MRSSRLSAGSAVFQVVNYTFLGLFTLSCVFPFYYLFINTISDNSLSSTGYITFYPRGVHFNNYIDVLKISGLGQAALVSLYRTVVGTLLTVGASAFLGYLFTKREMWGRTLSYRGVIVTLYFSAGLIPWYLTMHNLHLTNNYLAYVLPSIISPFNIILVKTYVESLPASLEESAAIDGAGYLRIFGSIVFPLCMPILATITIFSAVYQWNAFVDTAFLMTDTKYYTLQYLLYRYLNEASSLANLIKNSSDLSAVNVQSMQTPTSIRMTVTMIVVLPILLVYPFFQRFFVKGILLGAVKG</sequence>
<feature type="domain" description="ABC transmembrane type-1" evidence="8">
    <location>
        <begin position="76"/>
        <end position="284"/>
    </location>
</feature>
<organism evidence="9 10">
    <name type="scientific">Cohnella xylanilytica</name>
    <dbReference type="NCBI Taxonomy" id="557555"/>
    <lineage>
        <taxon>Bacteria</taxon>
        <taxon>Bacillati</taxon>
        <taxon>Bacillota</taxon>
        <taxon>Bacilli</taxon>
        <taxon>Bacillales</taxon>
        <taxon>Paenibacillaceae</taxon>
        <taxon>Cohnella</taxon>
    </lineage>
</organism>